<dbReference type="GO" id="GO:0015293">
    <property type="term" value="F:symporter activity"/>
    <property type="evidence" value="ECO:0007669"/>
    <property type="project" value="UniProtKB-KW"/>
</dbReference>
<keyword evidence="3 8" id="KW-0812">Transmembrane</keyword>
<feature type="transmembrane region" description="Helical" evidence="8">
    <location>
        <begin position="42"/>
        <end position="59"/>
    </location>
</feature>
<dbReference type="FunFam" id="1.20.1250.20:FF:000003">
    <property type="entry name" value="Solute carrier family 17 member 3"/>
    <property type="match status" value="1"/>
</dbReference>
<feature type="compositionally biased region" description="Polar residues" evidence="7">
    <location>
        <begin position="183"/>
        <end position="195"/>
    </location>
</feature>
<keyword evidence="2" id="KW-0813">Transport</keyword>
<keyword evidence="4" id="KW-0769">Symport</keyword>
<dbReference type="InterPro" id="IPR050382">
    <property type="entry name" value="MFS_Na/Anion_cotransporter"/>
</dbReference>
<comment type="caution">
    <text evidence="9">The sequence shown here is derived from an EMBL/GenBank/DDBJ whole genome shotgun (WGS) entry which is preliminary data.</text>
</comment>
<keyword evidence="5 8" id="KW-1133">Transmembrane helix</keyword>
<evidence type="ECO:0000256" key="6">
    <source>
        <dbReference type="ARBA" id="ARBA00023136"/>
    </source>
</evidence>
<reference evidence="9 10" key="1">
    <citation type="journal article" date="2019" name="Sci. Rep.">
        <title>Orb-weaving spider Araneus ventricosus genome elucidates the spidroin gene catalogue.</title>
        <authorList>
            <person name="Kono N."/>
            <person name="Nakamura H."/>
            <person name="Ohtoshi R."/>
            <person name="Moran D.A.P."/>
            <person name="Shinohara A."/>
            <person name="Yoshida Y."/>
            <person name="Fujiwara M."/>
            <person name="Mori M."/>
            <person name="Tomita M."/>
            <person name="Arakawa K."/>
        </authorList>
    </citation>
    <scope>NUCLEOTIDE SEQUENCE [LARGE SCALE GENOMIC DNA]</scope>
</reference>
<accession>A0A4Y2JCT8</accession>
<dbReference type="PANTHER" id="PTHR11662:SF399">
    <property type="entry name" value="FI19708P1-RELATED"/>
    <property type="match status" value="1"/>
</dbReference>
<evidence type="ECO:0000256" key="1">
    <source>
        <dbReference type="ARBA" id="ARBA00004141"/>
    </source>
</evidence>
<dbReference type="AlphaFoldDB" id="A0A4Y2JCT8"/>
<evidence type="ECO:0000256" key="4">
    <source>
        <dbReference type="ARBA" id="ARBA00022847"/>
    </source>
</evidence>
<comment type="subcellular location">
    <subcellularLocation>
        <location evidence="1">Membrane</location>
        <topology evidence="1">Multi-pass membrane protein</topology>
    </subcellularLocation>
</comment>
<evidence type="ECO:0008006" key="11">
    <source>
        <dbReference type="Google" id="ProtNLM"/>
    </source>
</evidence>
<protein>
    <recommendedName>
        <fullName evidence="11">Inorganic phosphate cotransporter</fullName>
    </recommendedName>
</protein>
<dbReference type="GO" id="GO:0006820">
    <property type="term" value="P:monoatomic anion transport"/>
    <property type="evidence" value="ECO:0007669"/>
    <property type="project" value="TreeGrafter"/>
</dbReference>
<evidence type="ECO:0000256" key="2">
    <source>
        <dbReference type="ARBA" id="ARBA00022448"/>
    </source>
</evidence>
<dbReference type="GO" id="GO:0016020">
    <property type="term" value="C:membrane"/>
    <property type="evidence" value="ECO:0007669"/>
    <property type="project" value="UniProtKB-SubCell"/>
</dbReference>
<evidence type="ECO:0000256" key="3">
    <source>
        <dbReference type="ARBA" id="ARBA00022692"/>
    </source>
</evidence>
<gene>
    <name evidence="9" type="ORF">AVEN_87497_1</name>
</gene>
<feature type="transmembrane region" description="Helical" evidence="8">
    <location>
        <begin position="6"/>
        <end position="22"/>
    </location>
</feature>
<sequence length="195" mass="21238">NGILNSIPFAIQFPLIFLGGWLSKWLNTHGYVGVDKVRKGCTMLYSLGYSVGLLGMYIAGCDRVWSNVCSIIAFSFVGLSFAGCLLVPNDMSPTFAGSLFAFSNTIASTASFIFPIIVGAMTDAEESLEQWNKIFLICIAIILSSGVLFCLFGSADVQPWNFPSTDDSERNWPKDESLKSGSKECTLSEETSIHL</sequence>
<feature type="transmembrane region" description="Helical" evidence="8">
    <location>
        <begin position="134"/>
        <end position="152"/>
    </location>
</feature>
<evidence type="ECO:0000256" key="5">
    <source>
        <dbReference type="ARBA" id="ARBA00022989"/>
    </source>
</evidence>
<organism evidence="9 10">
    <name type="scientific">Araneus ventricosus</name>
    <name type="common">Orbweaver spider</name>
    <name type="synonym">Epeira ventricosa</name>
    <dbReference type="NCBI Taxonomy" id="182803"/>
    <lineage>
        <taxon>Eukaryota</taxon>
        <taxon>Metazoa</taxon>
        <taxon>Ecdysozoa</taxon>
        <taxon>Arthropoda</taxon>
        <taxon>Chelicerata</taxon>
        <taxon>Arachnida</taxon>
        <taxon>Araneae</taxon>
        <taxon>Araneomorphae</taxon>
        <taxon>Entelegynae</taxon>
        <taxon>Araneoidea</taxon>
        <taxon>Araneidae</taxon>
        <taxon>Araneus</taxon>
    </lineage>
</organism>
<dbReference type="Gene3D" id="1.20.1250.20">
    <property type="entry name" value="MFS general substrate transporter like domains"/>
    <property type="match status" value="1"/>
</dbReference>
<keyword evidence="10" id="KW-1185">Reference proteome</keyword>
<evidence type="ECO:0000313" key="9">
    <source>
        <dbReference type="EMBL" id="GBM88121.1"/>
    </source>
</evidence>
<proteinExistence type="predicted"/>
<feature type="transmembrane region" description="Helical" evidence="8">
    <location>
        <begin position="99"/>
        <end position="122"/>
    </location>
</feature>
<keyword evidence="6 8" id="KW-0472">Membrane</keyword>
<feature type="non-terminal residue" evidence="9">
    <location>
        <position position="1"/>
    </location>
</feature>
<evidence type="ECO:0000256" key="8">
    <source>
        <dbReference type="SAM" id="Phobius"/>
    </source>
</evidence>
<dbReference type="Proteomes" id="UP000499080">
    <property type="component" value="Unassembled WGS sequence"/>
</dbReference>
<dbReference type="InterPro" id="IPR036259">
    <property type="entry name" value="MFS_trans_sf"/>
</dbReference>
<feature type="transmembrane region" description="Helical" evidence="8">
    <location>
        <begin position="65"/>
        <end position="87"/>
    </location>
</feature>
<evidence type="ECO:0000256" key="7">
    <source>
        <dbReference type="SAM" id="MobiDB-lite"/>
    </source>
</evidence>
<dbReference type="PANTHER" id="PTHR11662">
    <property type="entry name" value="SOLUTE CARRIER FAMILY 17"/>
    <property type="match status" value="1"/>
</dbReference>
<dbReference type="SUPFAM" id="SSF103473">
    <property type="entry name" value="MFS general substrate transporter"/>
    <property type="match status" value="1"/>
</dbReference>
<feature type="compositionally biased region" description="Basic and acidic residues" evidence="7">
    <location>
        <begin position="167"/>
        <end position="182"/>
    </location>
</feature>
<dbReference type="EMBL" id="BGPR01003436">
    <property type="protein sequence ID" value="GBM88121.1"/>
    <property type="molecule type" value="Genomic_DNA"/>
</dbReference>
<feature type="region of interest" description="Disordered" evidence="7">
    <location>
        <begin position="165"/>
        <end position="195"/>
    </location>
</feature>
<evidence type="ECO:0000313" key="10">
    <source>
        <dbReference type="Proteomes" id="UP000499080"/>
    </source>
</evidence>
<name>A0A4Y2JCT8_ARAVE</name>
<dbReference type="OrthoDB" id="6434153at2759"/>